<proteinExistence type="predicted"/>
<name>A0A8H4U877_9HYPO</name>
<reference evidence="1" key="1">
    <citation type="journal article" date="2020" name="BMC Genomics">
        <title>Correction to: Identification and distribution of gene clusters required for synthesis of sphingolipid metabolism inhibitors in diverse species of the filamentous fungus Fusarium.</title>
        <authorList>
            <person name="Kim H.S."/>
            <person name="Lohmar J.M."/>
            <person name="Busman M."/>
            <person name="Brown D.W."/>
            <person name="Naumann T.A."/>
            <person name="Divon H.H."/>
            <person name="Lysoe E."/>
            <person name="Uhlig S."/>
            <person name="Proctor R.H."/>
        </authorList>
    </citation>
    <scope>NUCLEOTIDE SEQUENCE</scope>
    <source>
        <strain evidence="1">NRRL 22465</strain>
    </source>
</reference>
<dbReference type="EMBL" id="JABEYC010000954">
    <property type="protein sequence ID" value="KAF4971706.1"/>
    <property type="molecule type" value="Genomic_DNA"/>
</dbReference>
<comment type="caution">
    <text evidence="1">The sequence shown here is derived from an EMBL/GenBank/DDBJ whole genome shotgun (WGS) entry which is preliminary data.</text>
</comment>
<sequence>MGNFSNRLLPIKKSKPSPNRALAVHGAQLFPDTDPKFLGADDVYNSLMVDAEYPMCGDDMDEKDAAPAVAPRLWPILALLVLVVDQRISEYPSSINKEISIPCSQ</sequence>
<accession>A0A8H4U877</accession>
<reference evidence="1" key="2">
    <citation type="submission" date="2020-05" db="EMBL/GenBank/DDBJ databases">
        <authorList>
            <person name="Kim H.-S."/>
            <person name="Proctor R.H."/>
            <person name="Brown D.W."/>
        </authorList>
    </citation>
    <scope>NUCLEOTIDE SEQUENCE</scope>
    <source>
        <strain evidence="1">NRRL 22465</strain>
    </source>
</reference>
<protein>
    <submittedName>
        <fullName evidence="1">Uncharacterized protein</fullName>
    </submittedName>
</protein>
<dbReference type="OrthoDB" id="3538998at2759"/>
<gene>
    <name evidence="1" type="ORF">FZEAL_9770</name>
</gene>
<keyword evidence="2" id="KW-1185">Reference proteome</keyword>
<dbReference type="AlphaFoldDB" id="A0A8H4U877"/>
<organism evidence="1 2">
    <name type="scientific">Fusarium zealandicum</name>
    <dbReference type="NCBI Taxonomy" id="1053134"/>
    <lineage>
        <taxon>Eukaryota</taxon>
        <taxon>Fungi</taxon>
        <taxon>Dikarya</taxon>
        <taxon>Ascomycota</taxon>
        <taxon>Pezizomycotina</taxon>
        <taxon>Sordariomycetes</taxon>
        <taxon>Hypocreomycetidae</taxon>
        <taxon>Hypocreales</taxon>
        <taxon>Nectriaceae</taxon>
        <taxon>Fusarium</taxon>
        <taxon>Fusarium staphyleae species complex</taxon>
    </lineage>
</organism>
<evidence type="ECO:0000313" key="1">
    <source>
        <dbReference type="EMBL" id="KAF4971706.1"/>
    </source>
</evidence>
<dbReference type="Proteomes" id="UP000635477">
    <property type="component" value="Unassembled WGS sequence"/>
</dbReference>
<evidence type="ECO:0000313" key="2">
    <source>
        <dbReference type="Proteomes" id="UP000635477"/>
    </source>
</evidence>